<name>A0A8B8BU26_CRAVI</name>
<dbReference type="InterPro" id="IPR000242">
    <property type="entry name" value="PTP_cat"/>
</dbReference>
<feature type="domain" description="Tyrosine specific protein phosphatases" evidence="9">
    <location>
        <begin position="537"/>
        <end position="610"/>
    </location>
</feature>
<dbReference type="PROSITE" id="PS50056">
    <property type="entry name" value="TYR_PHOSPHATASE_2"/>
    <property type="match status" value="2"/>
</dbReference>
<dbReference type="KEGG" id="cvn:111112817"/>
<sequence>MGCFHNNFGDGCIPCDTKCLDNHCDAFDGSCIYGCSNARKKPPECSDCISGFFGPNCDQKCGQCKSGSTCNSTSGICHGGCKPTWDGFRCDICKEGFYGPACSLECGKCINNTLCNNITGICAEGCQVNWNGKKCDVCNHGFYGEDCALPCGQCQNGTFCNNITGDCREGCQENWQGNKCDECSSGLFGLDCNNTCGNCVNGSICYPQNGTCTQGCQEHWSGPMCNSCESGFFGPNCSGIFAKTDGTMPDSESKTGIITGLTLGMLAVLFIIGSALVSFRLRQRRSKDSGLSANPLSSSQFGNVNDNSINNEYANISDQPTPRQSNRKEGEKNEYYNTAETCSDIQVSELEWIVKEKSEGQLNIFHKEYKRLPAGNAGRCKIGQLPENANKNRFKTTFPYDHSRVVLREKWSDEDGDYINANYIRDFKEENHYIAAQGPKPKTLSDFWRLIWQENIECIVMLTNLIETGKNKCTKYWPDRDEPMKIGPCSISLVEEIKYAFYVLRKLSVHKVNTRNERHIVQLHYTSWPDHGTPEEMSFVQFHRAVEKRYKAGSPLLVHCSAGVGRTGTFIGYDALLKRGRETGRINVFEFVKQMREDRMSMVQTQEQYICLHKALACGFVGSERTIQLKDLDTKMKQILNDNSPKNQQTLNNKFKLVSTWNTEYNINSPEDRNNSETKHVAADKYRAYLTSYIKGRTDYIDAVIIPSYTYHKGFILTNTPLPDTEIDVWRLMVDHDVDAIVVFDSTEWIPQKGATKTFPPYTITYRDVGSVNLEVTEGSIHLSVEGEKRDIEVYKIATGNQEHVVQGVKLLLEKSMRADVKTLLMSRDGTGPAGLFAIVHNDLQQLRLDEEVDIFNTVMQIQSRRPDVIASLEEYRSCYQMVLDSRLEEVYANV</sequence>
<keyword evidence="7" id="KW-0472">Membrane</keyword>
<evidence type="ECO:0000313" key="10">
    <source>
        <dbReference type="Proteomes" id="UP000694844"/>
    </source>
</evidence>
<gene>
    <name evidence="11" type="primary">LOC111112817</name>
</gene>
<evidence type="ECO:0000313" key="11">
    <source>
        <dbReference type="RefSeq" id="XP_022306354.1"/>
    </source>
</evidence>
<dbReference type="RefSeq" id="XP_022306354.1">
    <property type="nucleotide sequence ID" value="XM_022450646.1"/>
</dbReference>
<keyword evidence="10" id="KW-1185">Reference proteome</keyword>
<evidence type="ECO:0000256" key="6">
    <source>
        <dbReference type="SAM" id="MobiDB-lite"/>
    </source>
</evidence>
<dbReference type="Proteomes" id="UP000694844">
    <property type="component" value="Chromosome 9"/>
</dbReference>
<dbReference type="PANTHER" id="PTHR19134:SF562">
    <property type="entry name" value="PROTEIN-TYROSINE-PHOSPHATASE"/>
    <property type="match status" value="1"/>
</dbReference>
<dbReference type="InterPro" id="IPR016130">
    <property type="entry name" value="Tyr_Pase_AS"/>
</dbReference>
<reference evidence="11" key="1">
    <citation type="submission" date="2025-08" db="UniProtKB">
        <authorList>
            <consortium name="RefSeq"/>
        </authorList>
    </citation>
    <scope>IDENTIFICATION</scope>
    <source>
        <tissue evidence="11">Whole sample</tissue>
    </source>
</reference>
<dbReference type="InterPro" id="IPR000387">
    <property type="entry name" value="Tyr_Pase_dom"/>
</dbReference>
<dbReference type="SUPFAM" id="SSF52799">
    <property type="entry name" value="(Phosphotyrosine protein) phosphatases II"/>
    <property type="match status" value="2"/>
</dbReference>
<proteinExistence type="inferred from homology"/>
<comment type="catalytic activity">
    <reaction evidence="5">
        <text>O-phospho-L-tyrosyl-[protein] + H2O = L-tyrosyl-[protein] + phosphate</text>
        <dbReference type="Rhea" id="RHEA:10684"/>
        <dbReference type="Rhea" id="RHEA-COMP:10136"/>
        <dbReference type="Rhea" id="RHEA-COMP:20101"/>
        <dbReference type="ChEBI" id="CHEBI:15377"/>
        <dbReference type="ChEBI" id="CHEBI:43474"/>
        <dbReference type="ChEBI" id="CHEBI:46858"/>
        <dbReference type="ChEBI" id="CHEBI:61978"/>
        <dbReference type="EC" id="3.1.3.48"/>
    </reaction>
</comment>
<dbReference type="GeneID" id="111112817"/>
<dbReference type="Gene3D" id="3.90.190.10">
    <property type="entry name" value="Protein tyrosine phosphatase superfamily"/>
    <property type="match status" value="2"/>
</dbReference>
<dbReference type="CDD" id="cd00047">
    <property type="entry name" value="PTPc"/>
    <property type="match status" value="1"/>
</dbReference>
<dbReference type="GO" id="GO:0004725">
    <property type="term" value="F:protein tyrosine phosphatase activity"/>
    <property type="evidence" value="ECO:0007669"/>
    <property type="project" value="UniProtKB-EC"/>
</dbReference>
<comment type="similarity">
    <text evidence="1">Belongs to the protein-tyrosine phosphatase family.</text>
</comment>
<dbReference type="Pfam" id="PF00102">
    <property type="entry name" value="Y_phosphatase"/>
    <property type="match status" value="2"/>
</dbReference>
<dbReference type="SMART" id="SM00404">
    <property type="entry name" value="PTPc_motif"/>
    <property type="match status" value="2"/>
</dbReference>
<accession>A0A8B8BU26</accession>
<dbReference type="SMART" id="SM00194">
    <property type="entry name" value="PTPc"/>
    <property type="match status" value="2"/>
</dbReference>
<dbReference type="AlphaFoldDB" id="A0A8B8BU26"/>
<evidence type="ECO:0000256" key="1">
    <source>
        <dbReference type="ARBA" id="ARBA00009580"/>
    </source>
</evidence>
<dbReference type="OrthoDB" id="6058203at2759"/>
<dbReference type="InterPro" id="IPR000742">
    <property type="entry name" value="EGF"/>
</dbReference>
<protein>
    <recommendedName>
        <fullName evidence="2">protein-tyrosine-phosphatase</fullName>
        <ecNumber evidence="2">3.1.3.48</ecNumber>
    </recommendedName>
</protein>
<dbReference type="InterPro" id="IPR002049">
    <property type="entry name" value="LE_dom"/>
</dbReference>
<evidence type="ECO:0000259" key="8">
    <source>
        <dbReference type="PROSITE" id="PS50055"/>
    </source>
</evidence>
<dbReference type="PROSITE" id="PS50055">
    <property type="entry name" value="TYR_PHOSPHATASE_PTP"/>
    <property type="match status" value="2"/>
</dbReference>
<dbReference type="InterPro" id="IPR003595">
    <property type="entry name" value="Tyr_Pase_cat"/>
</dbReference>
<feature type="transmembrane region" description="Helical" evidence="7">
    <location>
        <begin position="257"/>
        <end position="279"/>
    </location>
</feature>
<feature type="domain" description="Tyrosine-protein phosphatase" evidence="8">
    <location>
        <begin position="668"/>
        <end position="886"/>
    </location>
</feature>
<dbReference type="PROSITE" id="PS00383">
    <property type="entry name" value="TYR_PHOSPHATASE_1"/>
    <property type="match status" value="1"/>
</dbReference>
<feature type="domain" description="Tyrosine specific protein phosphatases" evidence="9">
    <location>
        <begin position="803"/>
        <end position="877"/>
    </location>
</feature>
<feature type="domain" description="Tyrosine-protein phosphatase" evidence="8">
    <location>
        <begin position="365"/>
        <end position="619"/>
    </location>
</feature>
<dbReference type="CDD" id="cd00055">
    <property type="entry name" value="EGF_Lam"/>
    <property type="match status" value="1"/>
</dbReference>
<dbReference type="PRINTS" id="PR00700">
    <property type="entry name" value="PRTYPHPHTASE"/>
</dbReference>
<dbReference type="Gene3D" id="2.170.300.10">
    <property type="entry name" value="Tie2 ligand-binding domain superfamily"/>
    <property type="match status" value="2"/>
</dbReference>
<keyword evidence="7" id="KW-1133">Transmembrane helix</keyword>
<dbReference type="FunFam" id="3.90.190.10:FF:000102">
    <property type="entry name" value="Receptor-type tyrosine-protein phosphatase"/>
    <property type="match status" value="1"/>
</dbReference>
<dbReference type="EC" id="3.1.3.48" evidence="2"/>
<evidence type="ECO:0000256" key="7">
    <source>
        <dbReference type="SAM" id="Phobius"/>
    </source>
</evidence>
<dbReference type="PANTHER" id="PTHR19134">
    <property type="entry name" value="RECEPTOR-TYPE TYROSINE-PROTEIN PHOSPHATASE"/>
    <property type="match status" value="1"/>
</dbReference>
<evidence type="ECO:0000256" key="4">
    <source>
        <dbReference type="ARBA" id="ARBA00022912"/>
    </source>
</evidence>
<evidence type="ECO:0000256" key="3">
    <source>
        <dbReference type="ARBA" id="ARBA00022801"/>
    </source>
</evidence>
<organism evidence="10 11">
    <name type="scientific">Crassostrea virginica</name>
    <name type="common">Eastern oyster</name>
    <dbReference type="NCBI Taxonomy" id="6565"/>
    <lineage>
        <taxon>Eukaryota</taxon>
        <taxon>Metazoa</taxon>
        <taxon>Spiralia</taxon>
        <taxon>Lophotrochozoa</taxon>
        <taxon>Mollusca</taxon>
        <taxon>Bivalvia</taxon>
        <taxon>Autobranchia</taxon>
        <taxon>Pteriomorphia</taxon>
        <taxon>Ostreida</taxon>
        <taxon>Ostreoidea</taxon>
        <taxon>Ostreidae</taxon>
        <taxon>Crassostrea</taxon>
    </lineage>
</organism>
<dbReference type="InterPro" id="IPR050348">
    <property type="entry name" value="Protein-Tyr_Phosphatase"/>
</dbReference>
<keyword evidence="7" id="KW-0812">Transmembrane</keyword>
<evidence type="ECO:0000259" key="9">
    <source>
        <dbReference type="PROSITE" id="PS50056"/>
    </source>
</evidence>
<feature type="region of interest" description="Disordered" evidence="6">
    <location>
        <begin position="309"/>
        <end position="335"/>
    </location>
</feature>
<dbReference type="SMART" id="SM00181">
    <property type="entry name" value="EGF"/>
    <property type="match status" value="5"/>
</dbReference>
<evidence type="ECO:0000256" key="2">
    <source>
        <dbReference type="ARBA" id="ARBA00013064"/>
    </source>
</evidence>
<evidence type="ECO:0000256" key="5">
    <source>
        <dbReference type="ARBA" id="ARBA00051722"/>
    </source>
</evidence>
<feature type="compositionally biased region" description="Polar residues" evidence="6">
    <location>
        <begin position="309"/>
        <end position="324"/>
    </location>
</feature>
<keyword evidence="3" id="KW-0378">Hydrolase</keyword>
<keyword evidence="4" id="KW-0904">Protein phosphatase</keyword>
<dbReference type="InterPro" id="IPR029021">
    <property type="entry name" value="Prot-tyrosine_phosphatase-like"/>
</dbReference>